<protein>
    <submittedName>
        <fullName evidence="1">Uncharacterized protein</fullName>
    </submittedName>
</protein>
<evidence type="ECO:0000313" key="1">
    <source>
        <dbReference type="EMBL" id="KAK2107402.1"/>
    </source>
</evidence>
<gene>
    <name evidence="1" type="ORF">P7K49_016916</name>
</gene>
<comment type="caution">
    <text evidence="1">The sequence shown here is derived from an EMBL/GenBank/DDBJ whole genome shotgun (WGS) entry which is preliminary data.</text>
</comment>
<evidence type="ECO:0000313" key="2">
    <source>
        <dbReference type="Proteomes" id="UP001266305"/>
    </source>
</evidence>
<dbReference type="Proteomes" id="UP001266305">
    <property type="component" value="Unassembled WGS sequence"/>
</dbReference>
<proteinExistence type="predicted"/>
<organism evidence="1 2">
    <name type="scientific">Saguinus oedipus</name>
    <name type="common">Cotton-top tamarin</name>
    <name type="synonym">Oedipomidas oedipus</name>
    <dbReference type="NCBI Taxonomy" id="9490"/>
    <lineage>
        <taxon>Eukaryota</taxon>
        <taxon>Metazoa</taxon>
        <taxon>Chordata</taxon>
        <taxon>Craniata</taxon>
        <taxon>Vertebrata</taxon>
        <taxon>Euteleostomi</taxon>
        <taxon>Mammalia</taxon>
        <taxon>Eutheria</taxon>
        <taxon>Euarchontoglires</taxon>
        <taxon>Primates</taxon>
        <taxon>Haplorrhini</taxon>
        <taxon>Platyrrhini</taxon>
        <taxon>Cebidae</taxon>
        <taxon>Callitrichinae</taxon>
        <taxon>Saguinus</taxon>
    </lineage>
</organism>
<dbReference type="EMBL" id="JASSZA010000007">
    <property type="protein sequence ID" value="KAK2107402.1"/>
    <property type="molecule type" value="Genomic_DNA"/>
</dbReference>
<feature type="non-terminal residue" evidence="1">
    <location>
        <position position="1"/>
    </location>
</feature>
<keyword evidence="2" id="KW-1185">Reference proteome</keyword>
<reference evidence="1 2" key="1">
    <citation type="submission" date="2023-05" db="EMBL/GenBank/DDBJ databases">
        <title>B98-5 Cell Line De Novo Hybrid Assembly: An Optical Mapping Approach.</title>
        <authorList>
            <person name="Kananen K."/>
            <person name="Auerbach J.A."/>
            <person name="Kautto E."/>
            <person name="Blachly J.S."/>
        </authorList>
    </citation>
    <scope>NUCLEOTIDE SEQUENCE [LARGE SCALE GENOMIC DNA]</scope>
    <source>
        <strain evidence="1">B95-8</strain>
        <tissue evidence="1">Cell line</tissue>
    </source>
</reference>
<name>A0ABQ9VDE7_SAGOE</name>
<sequence>QRGPFGEELSLSLPLKRALSPERAVLAEEQSLTQEASSTQLQLHGPGFEAGIN</sequence>
<accession>A0ABQ9VDE7</accession>